<organism evidence="1 2">
    <name type="scientific">Tissierella carlieri</name>
    <dbReference type="NCBI Taxonomy" id="689904"/>
    <lineage>
        <taxon>Bacteria</taxon>
        <taxon>Bacillati</taxon>
        <taxon>Bacillota</taxon>
        <taxon>Tissierellia</taxon>
        <taxon>Tissierellales</taxon>
        <taxon>Tissierellaceae</taxon>
        <taxon>Tissierella</taxon>
    </lineage>
</organism>
<name>A0ABT1SET6_9FIRM</name>
<dbReference type="Proteomes" id="UP001524478">
    <property type="component" value="Unassembled WGS sequence"/>
</dbReference>
<protein>
    <submittedName>
        <fullName evidence="1">Uncharacterized protein</fullName>
    </submittedName>
</protein>
<reference evidence="1 2" key="1">
    <citation type="submission" date="2022-06" db="EMBL/GenBank/DDBJ databases">
        <title>Isolation of gut microbiota from human fecal samples.</title>
        <authorList>
            <person name="Pamer E.G."/>
            <person name="Barat B."/>
            <person name="Waligurski E."/>
            <person name="Medina S."/>
            <person name="Paddock L."/>
            <person name="Mostad J."/>
        </authorList>
    </citation>
    <scope>NUCLEOTIDE SEQUENCE [LARGE SCALE GENOMIC DNA]</scope>
    <source>
        <strain evidence="1 2">DFI.7.95</strain>
    </source>
</reference>
<sequence>MRYKVEVGSFCTRYVKRTVTIHAKSETEASEKAINKFIDKEMQLVSSVDPGTPQVDCIELANS</sequence>
<accession>A0ABT1SET6</accession>
<keyword evidence="2" id="KW-1185">Reference proteome</keyword>
<comment type="caution">
    <text evidence="1">The sequence shown here is derived from an EMBL/GenBank/DDBJ whole genome shotgun (WGS) entry which is preliminary data.</text>
</comment>
<dbReference type="EMBL" id="JANGAC010000017">
    <property type="protein sequence ID" value="MCQ4924998.1"/>
    <property type="molecule type" value="Genomic_DNA"/>
</dbReference>
<proteinExistence type="predicted"/>
<evidence type="ECO:0000313" key="2">
    <source>
        <dbReference type="Proteomes" id="UP001524478"/>
    </source>
</evidence>
<evidence type="ECO:0000313" key="1">
    <source>
        <dbReference type="EMBL" id="MCQ4924998.1"/>
    </source>
</evidence>
<gene>
    <name evidence="1" type="ORF">NE686_17995</name>
</gene>